<protein>
    <recommendedName>
        <fullName evidence="5">Twin-arginine translocation pathway signal</fullName>
    </recommendedName>
</protein>
<gene>
    <name evidence="3" type="ORF">GCM10023161_42940</name>
</gene>
<comment type="subcellular location">
    <subcellularLocation>
        <location evidence="1">Membrane</location>
    </subcellularLocation>
</comment>
<comment type="caution">
    <text evidence="3">The sequence shown here is derived from an EMBL/GenBank/DDBJ whole genome shotgun (WGS) entry which is preliminary data.</text>
</comment>
<evidence type="ECO:0000256" key="2">
    <source>
        <dbReference type="ARBA" id="ARBA00023136"/>
    </source>
</evidence>
<sequence>MIGAAVSELRPESAVVLVLVDQSTTRKDNPDPAMASSSVLVSLARVNGQWLITKFDPV</sequence>
<dbReference type="EMBL" id="BAABGF010000050">
    <property type="protein sequence ID" value="GAA4294042.1"/>
    <property type="molecule type" value="Genomic_DNA"/>
</dbReference>
<proteinExistence type="predicted"/>
<evidence type="ECO:0000256" key="1">
    <source>
        <dbReference type="ARBA" id="ARBA00004370"/>
    </source>
</evidence>
<evidence type="ECO:0000313" key="3">
    <source>
        <dbReference type="EMBL" id="GAA4294042.1"/>
    </source>
</evidence>
<evidence type="ECO:0000313" key="4">
    <source>
        <dbReference type="Proteomes" id="UP001501417"/>
    </source>
</evidence>
<dbReference type="PANTHER" id="PTHR37042:SF4">
    <property type="entry name" value="OUTER MEMBRANE PROTEIN RV1973"/>
    <property type="match status" value="1"/>
</dbReference>
<name>A0ABP8F3L7_9MYCO</name>
<accession>A0ABP8F3L7</accession>
<reference evidence="4" key="1">
    <citation type="journal article" date="2019" name="Int. J. Syst. Evol. Microbiol.">
        <title>The Global Catalogue of Microorganisms (GCM) 10K type strain sequencing project: providing services to taxonomists for standard genome sequencing and annotation.</title>
        <authorList>
            <consortium name="The Broad Institute Genomics Platform"/>
            <consortium name="The Broad Institute Genome Sequencing Center for Infectious Disease"/>
            <person name="Wu L."/>
            <person name="Ma J."/>
        </authorList>
    </citation>
    <scope>NUCLEOTIDE SEQUENCE [LARGE SCALE GENOMIC DNA]</scope>
    <source>
        <strain evidence="4">JCM 17782</strain>
    </source>
</reference>
<dbReference type="PANTHER" id="PTHR37042">
    <property type="entry name" value="OUTER MEMBRANE PROTEIN RV1973"/>
    <property type="match status" value="1"/>
</dbReference>
<evidence type="ECO:0008006" key="5">
    <source>
        <dbReference type="Google" id="ProtNLM"/>
    </source>
</evidence>
<dbReference type="Proteomes" id="UP001501417">
    <property type="component" value="Unassembled WGS sequence"/>
</dbReference>
<organism evidence="3 4">
    <name type="scientific">Mycobacterium paraffinicum</name>
    <dbReference type="NCBI Taxonomy" id="53378"/>
    <lineage>
        <taxon>Bacteria</taxon>
        <taxon>Bacillati</taxon>
        <taxon>Actinomycetota</taxon>
        <taxon>Actinomycetes</taxon>
        <taxon>Mycobacteriales</taxon>
        <taxon>Mycobacteriaceae</taxon>
        <taxon>Mycobacterium</taxon>
    </lineage>
</organism>
<keyword evidence="4" id="KW-1185">Reference proteome</keyword>
<keyword evidence="2" id="KW-0472">Membrane</keyword>